<feature type="active site" description="Proton acceptor" evidence="4">
    <location>
        <position position="160"/>
    </location>
</feature>
<dbReference type="PANTHER" id="PTHR43808">
    <property type="entry name" value="ACETYLORNITHINE DEACETYLASE"/>
    <property type="match status" value="1"/>
</dbReference>
<evidence type="ECO:0000313" key="7">
    <source>
        <dbReference type="Proteomes" id="UP000198749"/>
    </source>
</evidence>
<dbReference type="InterPro" id="IPR002933">
    <property type="entry name" value="Peptidase_M20"/>
</dbReference>
<dbReference type="Gene3D" id="3.30.70.360">
    <property type="match status" value="1"/>
</dbReference>
<gene>
    <name evidence="6" type="ORF">SAMN03080615_00958</name>
</gene>
<dbReference type="Pfam" id="PF07687">
    <property type="entry name" value="M20_dimer"/>
    <property type="match status" value="1"/>
</dbReference>
<dbReference type="NCBIfam" id="NF005602">
    <property type="entry name" value="PRK07338.1"/>
    <property type="match status" value="1"/>
</dbReference>
<dbReference type="AlphaFoldDB" id="A0A1H9EKZ5"/>
<reference evidence="7" key="1">
    <citation type="submission" date="2016-10" db="EMBL/GenBank/DDBJ databases">
        <authorList>
            <person name="Varghese N."/>
            <person name="Submissions S."/>
        </authorList>
    </citation>
    <scope>NUCLEOTIDE SEQUENCE [LARGE SCALE GENOMIC DNA]</scope>
    <source>
        <strain evidence="7">DSM 18887</strain>
    </source>
</reference>
<dbReference type="InterPro" id="IPR011650">
    <property type="entry name" value="Peptidase_M20_dimer"/>
</dbReference>
<keyword evidence="1" id="KW-0479">Metal-binding</keyword>
<dbReference type="RefSeq" id="WP_091354708.1">
    <property type="nucleotide sequence ID" value="NZ_AP025284.1"/>
</dbReference>
<keyword evidence="3" id="KW-0170">Cobalt</keyword>
<dbReference type="Gene3D" id="3.40.630.10">
    <property type="entry name" value="Zn peptidases"/>
    <property type="match status" value="1"/>
</dbReference>
<feature type="active site" evidence="4">
    <location>
        <position position="99"/>
    </location>
</feature>
<dbReference type="SUPFAM" id="SSF53187">
    <property type="entry name" value="Zn-dependent exopeptidases"/>
    <property type="match status" value="1"/>
</dbReference>
<accession>A0A1H9EKZ5</accession>
<keyword evidence="6" id="KW-0121">Carboxypeptidase</keyword>
<protein>
    <submittedName>
        <fullName evidence="6">Glutamate carboxypeptidase</fullName>
    </submittedName>
</protein>
<dbReference type="Pfam" id="PF01546">
    <property type="entry name" value="Peptidase_M20"/>
    <property type="match status" value="1"/>
</dbReference>
<dbReference type="InterPro" id="IPR050072">
    <property type="entry name" value="Peptidase_M20A"/>
</dbReference>
<dbReference type="OrthoDB" id="9776600at2"/>
<dbReference type="PIRSF" id="PIRSF037238">
    <property type="entry name" value="Carboxypeptidase_G2"/>
    <property type="match status" value="1"/>
</dbReference>
<dbReference type="InterPro" id="IPR017150">
    <property type="entry name" value="Pept_M20_glutamate_carboxypep"/>
</dbReference>
<name>A0A1H9EKZ5_9GAMM</name>
<keyword evidence="2" id="KW-0378">Hydrolase</keyword>
<keyword evidence="7" id="KW-1185">Reference proteome</keyword>
<organism evidence="6 7">
    <name type="scientific">Amphritea atlantica</name>
    <dbReference type="NCBI Taxonomy" id="355243"/>
    <lineage>
        <taxon>Bacteria</taxon>
        <taxon>Pseudomonadati</taxon>
        <taxon>Pseudomonadota</taxon>
        <taxon>Gammaproteobacteria</taxon>
        <taxon>Oceanospirillales</taxon>
        <taxon>Oceanospirillaceae</taxon>
        <taxon>Amphritea</taxon>
    </lineage>
</organism>
<evidence type="ECO:0000256" key="4">
    <source>
        <dbReference type="PIRSR" id="PIRSR037238-1"/>
    </source>
</evidence>
<evidence type="ECO:0000256" key="3">
    <source>
        <dbReference type="ARBA" id="ARBA00023285"/>
    </source>
</evidence>
<dbReference type="STRING" id="355243.SAMN03080615_00958"/>
<dbReference type="Proteomes" id="UP000198749">
    <property type="component" value="Unassembled WGS sequence"/>
</dbReference>
<dbReference type="PANTHER" id="PTHR43808:SF9">
    <property type="entry name" value="BLL0789 PROTEIN"/>
    <property type="match status" value="1"/>
</dbReference>
<evidence type="ECO:0000313" key="6">
    <source>
        <dbReference type="EMBL" id="SEQ26410.1"/>
    </source>
</evidence>
<dbReference type="GO" id="GO:0004180">
    <property type="term" value="F:carboxypeptidase activity"/>
    <property type="evidence" value="ECO:0007669"/>
    <property type="project" value="UniProtKB-KW"/>
</dbReference>
<dbReference type="GO" id="GO:0046872">
    <property type="term" value="F:metal ion binding"/>
    <property type="evidence" value="ECO:0007669"/>
    <property type="project" value="UniProtKB-KW"/>
</dbReference>
<evidence type="ECO:0000256" key="1">
    <source>
        <dbReference type="ARBA" id="ARBA00022723"/>
    </source>
</evidence>
<evidence type="ECO:0000259" key="5">
    <source>
        <dbReference type="Pfam" id="PF07687"/>
    </source>
</evidence>
<sequence length="406" mass="43958">MDALLSSITERQTPLTETLVKLAQINSGTLNRAGVNQVGELLSKMFCARLNCHHQQHAVAASTQLRADGSAEEHRLGDLHILSKRPDAPLQVLLTGHLDTVFPADSEFQRCQWLDDQTLQGPGVSDMKGGLLVMLEALSAFEQSPLTQQLGWTVILNPDEEIGSPGSAAILAQQAQQHDLGLIYEPALPNGQLAGERKGSGNFTALFTGVAAHAGREHHLGRNAICAMAEFITAVDQLNGQRDGVTLNIGVADGGETTNQVPDQARCRFNIRTRISADEQWCQQQLQIIQQQINSKEGISLTLHGSFGRPPKQLDQAHLALFQLVTECSGLLGVPLAWESTGGCCDGNNLSAAGLPNVDTLGVQGGHIHSHSEFIRLPSLVERAQLSAMILLRLAEQPDTWRRNRM</sequence>
<dbReference type="InterPro" id="IPR036264">
    <property type="entry name" value="Bact_exopeptidase_dim_dom"/>
</dbReference>
<feature type="domain" description="Peptidase M20 dimerisation" evidence="5">
    <location>
        <begin position="196"/>
        <end position="286"/>
    </location>
</feature>
<keyword evidence="6" id="KW-0645">Protease</keyword>
<dbReference type="EMBL" id="FOGB01000002">
    <property type="protein sequence ID" value="SEQ26410.1"/>
    <property type="molecule type" value="Genomic_DNA"/>
</dbReference>
<proteinExistence type="predicted"/>
<evidence type="ECO:0000256" key="2">
    <source>
        <dbReference type="ARBA" id="ARBA00022801"/>
    </source>
</evidence>
<dbReference type="SUPFAM" id="SSF55031">
    <property type="entry name" value="Bacterial exopeptidase dimerisation domain"/>
    <property type="match status" value="1"/>
</dbReference>